<dbReference type="AlphaFoldDB" id="A0A6J5KIA2"/>
<dbReference type="SMART" id="SM00388">
    <property type="entry name" value="HisKA"/>
    <property type="match status" value="1"/>
</dbReference>
<dbReference type="Proteomes" id="UP000494102">
    <property type="component" value="Unassembled WGS sequence"/>
</dbReference>
<evidence type="ECO:0000256" key="1">
    <source>
        <dbReference type="ARBA" id="ARBA00000085"/>
    </source>
</evidence>
<proteinExistence type="predicted"/>
<evidence type="ECO:0000256" key="8">
    <source>
        <dbReference type="ARBA" id="ARBA00023012"/>
    </source>
</evidence>
<keyword evidence="5" id="KW-0547">Nucleotide-binding</keyword>
<dbReference type="GO" id="GO:0030295">
    <property type="term" value="F:protein kinase activator activity"/>
    <property type="evidence" value="ECO:0007669"/>
    <property type="project" value="TreeGrafter"/>
</dbReference>
<keyword evidence="3" id="KW-0597">Phosphoprotein</keyword>
<dbReference type="EC" id="2.7.13.3" evidence="2"/>
<dbReference type="PRINTS" id="PR00344">
    <property type="entry name" value="BCTRLSENSOR"/>
</dbReference>
<dbReference type="Gene3D" id="1.10.287.130">
    <property type="match status" value="1"/>
</dbReference>
<evidence type="ECO:0000313" key="11">
    <source>
        <dbReference type="EMBL" id="CAB4052494.1"/>
    </source>
</evidence>
<dbReference type="InterPro" id="IPR036890">
    <property type="entry name" value="HATPase_C_sf"/>
</dbReference>
<sequence length="398" mass="43975">MHLADFIESHLDLLVADWISFARRLTDDSQDLSDDELKDLAAQLMLAIAADLRTPHLNIGRIATLHAGRFAGPATISRVARGHAEERHRHGFTLDQMVAEFRAMRVSVTRRWTTHAEHNLATTLDELVHFNEALDQALSESIAHYTTQLTRTRDMFAGVIAHDLRSPVQAIAMSAQALRQVRMNPDMSLKLLRRIEVACTRLRLLINDVLDFARTRLGDILPMNLQPASLRDIVLRAIDEVSASTPGLRIRKQLGDDNAMGRFDEQRLTQVVVNLLMNAVQHGDARAEIAVDLGREDEGFALAVSNHGQTLPPDVLATVFDPLRRGAQDASAARVGKGVGLGLYIVREIVRAHGGRVEMQSGDGVTTVRFWLPADDARVSPPPSLPPLPETPASEPEF</sequence>
<keyword evidence="6 11" id="KW-0418">Kinase</keyword>
<accession>A0A6J5KIA2</accession>
<dbReference type="EMBL" id="CADILN010000015">
    <property type="protein sequence ID" value="CAB4052494.1"/>
    <property type="molecule type" value="Genomic_DNA"/>
</dbReference>
<dbReference type="PANTHER" id="PTHR42878">
    <property type="entry name" value="TWO-COMPONENT HISTIDINE KINASE"/>
    <property type="match status" value="1"/>
</dbReference>
<evidence type="ECO:0000259" key="10">
    <source>
        <dbReference type="PROSITE" id="PS50109"/>
    </source>
</evidence>
<dbReference type="InterPro" id="IPR003594">
    <property type="entry name" value="HATPase_dom"/>
</dbReference>
<feature type="region of interest" description="Disordered" evidence="9">
    <location>
        <begin position="379"/>
        <end position="398"/>
    </location>
</feature>
<evidence type="ECO:0000256" key="3">
    <source>
        <dbReference type="ARBA" id="ARBA00022553"/>
    </source>
</evidence>
<feature type="compositionally biased region" description="Pro residues" evidence="9">
    <location>
        <begin position="380"/>
        <end position="390"/>
    </location>
</feature>
<dbReference type="CDD" id="cd00075">
    <property type="entry name" value="HATPase"/>
    <property type="match status" value="1"/>
</dbReference>
<evidence type="ECO:0000313" key="12">
    <source>
        <dbReference type="Proteomes" id="UP000494102"/>
    </source>
</evidence>
<dbReference type="Pfam" id="PF02518">
    <property type="entry name" value="HATPase_c"/>
    <property type="match status" value="1"/>
</dbReference>
<dbReference type="PROSITE" id="PS50109">
    <property type="entry name" value="HIS_KIN"/>
    <property type="match status" value="1"/>
</dbReference>
<dbReference type="GO" id="GO:0007234">
    <property type="term" value="P:osmosensory signaling via phosphorelay pathway"/>
    <property type="evidence" value="ECO:0007669"/>
    <property type="project" value="TreeGrafter"/>
</dbReference>
<dbReference type="SMART" id="SM00387">
    <property type="entry name" value="HATPase_c"/>
    <property type="match status" value="1"/>
</dbReference>
<dbReference type="GO" id="GO:0000156">
    <property type="term" value="F:phosphorelay response regulator activity"/>
    <property type="evidence" value="ECO:0007669"/>
    <property type="project" value="TreeGrafter"/>
</dbReference>
<dbReference type="GO" id="GO:0000155">
    <property type="term" value="F:phosphorelay sensor kinase activity"/>
    <property type="evidence" value="ECO:0007669"/>
    <property type="project" value="InterPro"/>
</dbReference>
<dbReference type="Gene3D" id="3.30.565.10">
    <property type="entry name" value="Histidine kinase-like ATPase, C-terminal domain"/>
    <property type="match status" value="1"/>
</dbReference>
<dbReference type="GO" id="GO:0005524">
    <property type="term" value="F:ATP binding"/>
    <property type="evidence" value="ECO:0007669"/>
    <property type="project" value="UniProtKB-KW"/>
</dbReference>
<dbReference type="InterPro" id="IPR003661">
    <property type="entry name" value="HisK_dim/P_dom"/>
</dbReference>
<evidence type="ECO:0000256" key="2">
    <source>
        <dbReference type="ARBA" id="ARBA00012438"/>
    </source>
</evidence>
<dbReference type="InterPro" id="IPR036097">
    <property type="entry name" value="HisK_dim/P_sf"/>
</dbReference>
<dbReference type="Pfam" id="PF00512">
    <property type="entry name" value="HisKA"/>
    <property type="match status" value="1"/>
</dbReference>
<reference evidence="11 12" key="1">
    <citation type="submission" date="2020-04" db="EMBL/GenBank/DDBJ databases">
        <authorList>
            <person name="De Canck E."/>
        </authorList>
    </citation>
    <scope>NUCLEOTIDE SEQUENCE [LARGE SCALE GENOMIC DNA]</scope>
    <source>
        <strain evidence="11 12">LMG 9964</strain>
    </source>
</reference>
<dbReference type="SUPFAM" id="SSF47384">
    <property type="entry name" value="Homodimeric domain of signal transducing histidine kinase"/>
    <property type="match status" value="1"/>
</dbReference>
<keyword evidence="4 11" id="KW-0808">Transferase</keyword>
<evidence type="ECO:0000256" key="4">
    <source>
        <dbReference type="ARBA" id="ARBA00022679"/>
    </source>
</evidence>
<dbReference type="InterPro" id="IPR050351">
    <property type="entry name" value="BphY/WalK/GraS-like"/>
</dbReference>
<evidence type="ECO:0000256" key="7">
    <source>
        <dbReference type="ARBA" id="ARBA00022840"/>
    </source>
</evidence>
<keyword evidence="8" id="KW-0902">Two-component regulatory system</keyword>
<dbReference type="InterPro" id="IPR005467">
    <property type="entry name" value="His_kinase_dom"/>
</dbReference>
<dbReference type="PANTHER" id="PTHR42878:SF7">
    <property type="entry name" value="SENSOR HISTIDINE KINASE GLRK"/>
    <property type="match status" value="1"/>
</dbReference>
<comment type="catalytic activity">
    <reaction evidence="1">
        <text>ATP + protein L-histidine = ADP + protein N-phospho-L-histidine.</text>
        <dbReference type="EC" id="2.7.13.3"/>
    </reaction>
</comment>
<name>A0A6J5KIA2_9BURK</name>
<gene>
    <name evidence="11" type="primary">sasA_16</name>
    <name evidence="11" type="ORF">LMG9964_06184</name>
</gene>
<evidence type="ECO:0000256" key="5">
    <source>
        <dbReference type="ARBA" id="ARBA00022741"/>
    </source>
</evidence>
<keyword evidence="7" id="KW-0067">ATP-binding</keyword>
<dbReference type="CDD" id="cd00082">
    <property type="entry name" value="HisKA"/>
    <property type="match status" value="1"/>
</dbReference>
<feature type="domain" description="Histidine kinase" evidence="10">
    <location>
        <begin position="159"/>
        <end position="376"/>
    </location>
</feature>
<evidence type="ECO:0000256" key="6">
    <source>
        <dbReference type="ARBA" id="ARBA00022777"/>
    </source>
</evidence>
<organism evidence="11 12">
    <name type="scientific">Paraburkholderia phenoliruptrix</name>
    <dbReference type="NCBI Taxonomy" id="252970"/>
    <lineage>
        <taxon>Bacteria</taxon>
        <taxon>Pseudomonadati</taxon>
        <taxon>Pseudomonadota</taxon>
        <taxon>Betaproteobacteria</taxon>
        <taxon>Burkholderiales</taxon>
        <taxon>Burkholderiaceae</taxon>
        <taxon>Paraburkholderia</taxon>
    </lineage>
</organism>
<dbReference type="InterPro" id="IPR004358">
    <property type="entry name" value="Sig_transdc_His_kin-like_C"/>
</dbReference>
<protein>
    <recommendedName>
        <fullName evidence="2">histidine kinase</fullName>
        <ecNumber evidence="2">2.7.13.3</ecNumber>
    </recommendedName>
</protein>
<evidence type="ECO:0000256" key="9">
    <source>
        <dbReference type="SAM" id="MobiDB-lite"/>
    </source>
</evidence>
<dbReference type="SUPFAM" id="SSF55874">
    <property type="entry name" value="ATPase domain of HSP90 chaperone/DNA topoisomerase II/histidine kinase"/>
    <property type="match status" value="1"/>
</dbReference>